<dbReference type="InterPro" id="IPR022357">
    <property type="entry name" value="MIP_CS"/>
</dbReference>
<comment type="similarity">
    <text evidence="6">Belongs to the MIP/aquaporin (TC 1.A.8) family.</text>
</comment>
<keyword evidence="4 7" id="KW-1133">Transmembrane helix</keyword>
<organism evidence="8 9">
    <name type="scientific">Blastopirellula marina</name>
    <dbReference type="NCBI Taxonomy" id="124"/>
    <lineage>
        <taxon>Bacteria</taxon>
        <taxon>Pseudomonadati</taxon>
        <taxon>Planctomycetota</taxon>
        <taxon>Planctomycetia</taxon>
        <taxon>Pirellulales</taxon>
        <taxon>Pirellulaceae</taxon>
        <taxon>Blastopirellula</taxon>
    </lineage>
</organism>
<dbReference type="PRINTS" id="PR00783">
    <property type="entry name" value="MINTRINSICP"/>
</dbReference>
<dbReference type="Pfam" id="PF00230">
    <property type="entry name" value="MIP"/>
    <property type="match status" value="1"/>
</dbReference>
<dbReference type="GO" id="GO:0015267">
    <property type="term" value="F:channel activity"/>
    <property type="evidence" value="ECO:0007669"/>
    <property type="project" value="InterPro"/>
</dbReference>
<evidence type="ECO:0000313" key="8">
    <source>
        <dbReference type="EMBL" id="PQO33798.1"/>
    </source>
</evidence>
<dbReference type="Proteomes" id="UP000239388">
    <property type="component" value="Unassembled WGS sequence"/>
</dbReference>
<dbReference type="InterPro" id="IPR023271">
    <property type="entry name" value="Aquaporin-like"/>
</dbReference>
<dbReference type="GO" id="GO:0016020">
    <property type="term" value="C:membrane"/>
    <property type="evidence" value="ECO:0007669"/>
    <property type="project" value="UniProtKB-SubCell"/>
</dbReference>
<gene>
    <name evidence="8" type="ORF">C5Y98_16345</name>
</gene>
<feature type="transmembrane region" description="Helical" evidence="7">
    <location>
        <begin position="79"/>
        <end position="100"/>
    </location>
</feature>
<evidence type="ECO:0000256" key="6">
    <source>
        <dbReference type="RuleBase" id="RU000477"/>
    </source>
</evidence>
<evidence type="ECO:0000256" key="7">
    <source>
        <dbReference type="SAM" id="Phobius"/>
    </source>
</evidence>
<reference evidence="8 9" key="1">
    <citation type="submission" date="2018-02" db="EMBL/GenBank/DDBJ databases">
        <title>Comparative genomes isolates from brazilian mangrove.</title>
        <authorList>
            <person name="Araujo J.E."/>
            <person name="Taketani R.G."/>
            <person name="Silva M.C.P."/>
            <person name="Loureco M.V."/>
            <person name="Andreote F.D."/>
        </authorList>
    </citation>
    <scope>NUCLEOTIDE SEQUENCE [LARGE SCALE GENOMIC DNA]</scope>
    <source>
        <strain evidence="8 9">NAP PRIS-MGV</strain>
    </source>
</reference>
<dbReference type="Gene3D" id="1.20.1080.10">
    <property type="entry name" value="Glycerol uptake facilitator protein"/>
    <property type="match status" value="1"/>
</dbReference>
<feature type="transmembrane region" description="Helical" evidence="7">
    <location>
        <begin position="150"/>
        <end position="171"/>
    </location>
</feature>
<dbReference type="InterPro" id="IPR000425">
    <property type="entry name" value="MIP"/>
</dbReference>
<sequence>MRRYLAEVIGTFGLVFAGCGAIVINQLQDGAITHVGIALTFGLIVMVMIYALGEISGAHMNPAVTLGFWTARRFPLKEVVPYIFAQCLGAIAACVVLKILFYEHDTLGATLPNGEWWKSFVLEFILTFLLMFVVLNISTGAKEKGIMAGAAIGGMVALEAMFAGPICGASMNPARSLGPALVSGHLEFLWIYLIATTAGALFAVPIHFVIYGPEESNPDAPSPTEENV</sequence>
<proteinExistence type="inferred from homology"/>
<accession>A0A2S8FNM9</accession>
<dbReference type="NCBIfam" id="TIGR00861">
    <property type="entry name" value="MIP"/>
    <property type="match status" value="1"/>
</dbReference>
<evidence type="ECO:0000256" key="3">
    <source>
        <dbReference type="ARBA" id="ARBA00022692"/>
    </source>
</evidence>
<dbReference type="AlphaFoldDB" id="A0A2S8FNM9"/>
<feature type="transmembrane region" description="Helical" evidence="7">
    <location>
        <begin position="120"/>
        <end position="138"/>
    </location>
</feature>
<evidence type="ECO:0000313" key="9">
    <source>
        <dbReference type="Proteomes" id="UP000239388"/>
    </source>
</evidence>
<dbReference type="OrthoDB" id="9807293at2"/>
<keyword evidence="5 7" id="KW-0472">Membrane</keyword>
<feature type="transmembrane region" description="Helical" evidence="7">
    <location>
        <begin position="31"/>
        <end position="52"/>
    </location>
</feature>
<evidence type="ECO:0000256" key="1">
    <source>
        <dbReference type="ARBA" id="ARBA00004141"/>
    </source>
</evidence>
<evidence type="ECO:0000256" key="4">
    <source>
        <dbReference type="ARBA" id="ARBA00022989"/>
    </source>
</evidence>
<keyword evidence="2 6" id="KW-0813">Transport</keyword>
<evidence type="ECO:0000256" key="5">
    <source>
        <dbReference type="ARBA" id="ARBA00023136"/>
    </source>
</evidence>
<name>A0A2S8FNM9_9BACT</name>
<feature type="transmembrane region" description="Helical" evidence="7">
    <location>
        <begin position="191"/>
        <end position="211"/>
    </location>
</feature>
<comment type="subcellular location">
    <subcellularLocation>
        <location evidence="1">Membrane</location>
        <topology evidence="1">Multi-pass membrane protein</topology>
    </subcellularLocation>
</comment>
<protein>
    <submittedName>
        <fullName evidence="8">Aquaporin</fullName>
    </submittedName>
</protein>
<dbReference type="PANTHER" id="PTHR45724:SF13">
    <property type="entry name" value="AQUAPORIN NIP1-1-RELATED"/>
    <property type="match status" value="1"/>
</dbReference>
<dbReference type="PANTHER" id="PTHR45724">
    <property type="entry name" value="AQUAPORIN NIP2-1"/>
    <property type="match status" value="1"/>
</dbReference>
<dbReference type="EMBL" id="PUIB01000017">
    <property type="protein sequence ID" value="PQO33798.1"/>
    <property type="molecule type" value="Genomic_DNA"/>
</dbReference>
<dbReference type="PROSITE" id="PS00221">
    <property type="entry name" value="MIP"/>
    <property type="match status" value="1"/>
</dbReference>
<comment type="caution">
    <text evidence="8">The sequence shown here is derived from an EMBL/GenBank/DDBJ whole genome shotgun (WGS) entry which is preliminary data.</text>
</comment>
<keyword evidence="3 6" id="KW-0812">Transmembrane</keyword>
<dbReference type="PROSITE" id="PS51257">
    <property type="entry name" value="PROKAR_LIPOPROTEIN"/>
    <property type="match status" value="1"/>
</dbReference>
<evidence type="ECO:0000256" key="2">
    <source>
        <dbReference type="ARBA" id="ARBA00022448"/>
    </source>
</evidence>
<dbReference type="SUPFAM" id="SSF81338">
    <property type="entry name" value="Aquaporin-like"/>
    <property type="match status" value="1"/>
</dbReference>
<dbReference type="InterPro" id="IPR034294">
    <property type="entry name" value="Aquaporin_transptr"/>
</dbReference>